<dbReference type="PANTHER" id="PTHR43210">
    <property type="entry name" value="DETHIOBIOTIN SYNTHETASE"/>
    <property type="match status" value="1"/>
</dbReference>
<dbReference type="AlphaFoldDB" id="A0A1G7M9V0"/>
<dbReference type="NCBIfam" id="TIGR00347">
    <property type="entry name" value="bioD"/>
    <property type="match status" value="1"/>
</dbReference>
<dbReference type="InterPro" id="IPR027417">
    <property type="entry name" value="P-loop_NTPase"/>
</dbReference>
<comment type="pathway">
    <text evidence="2">Cofactor biosynthesis; biotin biosynthesis; biotin from 7,8-diaminononanoate: step 1/2.</text>
</comment>
<feature type="binding site" evidence="2">
    <location>
        <position position="54"/>
    </location>
    <ligand>
        <name>Mg(2+)</name>
        <dbReference type="ChEBI" id="CHEBI:18420"/>
    </ligand>
</feature>
<comment type="similarity">
    <text evidence="2">Belongs to the dethiobiotin synthetase family.</text>
</comment>
<dbReference type="GO" id="GO:0009102">
    <property type="term" value="P:biotin biosynthetic process"/>
    <property type="evidence" value="ECO:0007669"/>
    <property type="project" value="UniProtKB-UniRule"/>
</dbReference>
<feature type="binding site" evidence="2">
    <location>
        <position position="16"/>
    </location>
    <ligand>
        <name>Mg(2+)</name>
        <dbReference type="ChEBI" id="CHEBI:18420"/>
    </ligand>
</feature>
<dbReference type="EC" id="6.3.3.3" evidence="2"/>
<dbReference type="GO" id="GO:0005524">
    <property type="term" value="F:ATP binding"/>
    <property type="evidence" value="ECO:0007669"/>
    <property type="project" value="UniProtKB-UniRule"/>
</dbReference>
<keyword evidence="2" id="KW-0436">Ligase</keyword>
<reference evidence="3 4" key="1">
    <citation type="submission" date="2016-10" db="EMBL/GenBank/DDBJ databases">
        <authorList>
            <person name="de Groot N.N."/>
        </authorList>
    </citation>
    <scope>NUCLEOTIDE SEQUENCE [LARGE SCALE GENOMIC DNA]</scope>
    <source>
        <strain evidence="3 4">DSM 25584</strain>
    </source>
</reference>
<dbReference type="Pfam" id="PF13500">
    <property type="entry name" value="AAA_26"/>
    <property type="match status" value="1"/>
</dbReference>
<dbReference type="HAMAP" id="MF_00336">
    <property type="entry name" value="BioD"/>
    <property type="match status" value="1"/>
</dbReference>
<feature type="binding site" evidence="2">
    <location>
        <position position="118"/>
    </location>
    <ligand>
        <name>Mg(2+)</name>
        <dbReference type="ChEBI" id="CHEBI:18420"/>
    </ligand>
</feature>
<gene>
    <name evidence="2" type="primary">bioD</name>
    <name evidence="3" type="ORF">SAMN05216241_101519</name>
</gene>
<comment type="catalytic activity">
    <reaction evidence="2">
        <text>(7R,8S)-7,8-diammoniononanoate + CO2 + ATP = (4R,5S)-dethiobiotin + ADP + phosphate + 3 H(+)</text>
        <dbReference type="Rhea" id="RHEA:15805"/>
        <dbReference type="ChEBI" id="CHEBI:15378"/>
        <dbReference type="ChEBI" id="CHEBI:16526"/>
        <dbReference type="ChEBI" id="CHEBI:30616"/>
        <dbReference type="ChEBI" id="CHEBI:43474"/>
        <dbReference type="ChEBI" id="CHEBI:149469"/>
        <dbReference type="ChEBI" id="CHEBI:149473"/>
        <dbReference type="ChEBI" id="CHEBI:456216"/>
        <dbReference type="EC" id="6.3.3.3"/>
    </reaction>
</comment>
<dbReference type="RefSeq" id="WP_090018531.1">
    <property type="nucleotide sequence ID" value="NZ_FNCE01000001.1"/>
</dbReference>
<keyword evidence="2" id="KW-0479">Metal-binding</keyword>
<feature type="active site" evidence="2">
    <location>
        <position position="37"/>
    </location>
</feature>
<dbReference type="GO" id="GO:0000287">
    <property type="term" value="F:magnesium ion binding"/>
    <property type="evidence" value="ECO:0007669"/>
    <property type="project" value="UniProtKB-UniRule"/>
</dbReference>
<dbReference type="GO" id="GO:0004141">
    <property type="term" value="F:dethiobiotin synthase activity"/>
    <property type="evidence" value="ECO:0007669"/>
    <property type="project" value="UniProtKB-UniRule"/>
</dbReference>
<keyword evidence="4" id="KW-1185">Reference proteome</keyword>
<evidence type="ECO:0000313" key="4">
    <source>
        <dbReference type="Proteomes" id="UP000199415"/>
    </source>
</evidence>
<dbReference type="Gene3D" id="3.40.50.300">
    <property type="entry name" value="P-loop containing nucleotide triphosphate hydrolases"/>
    <property type="match status" value="1"/>
</dbReference>
<dbReference type="UniPathway" id="UPA00078">
    <property type="reaction ID" value="UER00161"/>
</dbReference>
<feature type="binding site" evidence="2">
    <location>
        <begin position="12"/>
        <end position="17"/>
    </location>
    <ligand>
        <name>ATP</name>
        <dbReference type="ChEBI" id="CHEBI:30616"/>
    </ligand>
</feature>
<keyword evidence="2" id="KW-0460">Magnesium</keyword>
<dbReference type="CDD" id="cd03109">
    <property type="entry name" value="DTBS"/>
    <property type="match status" value="1"/>
</dbReference>
<dbReference type="GO" id="GO:0005829">
    <property type="term" value="C:cytosol"/>
    <property type="evidence" value="ECO:0007669"/>
    <property type="project" value="TreeGrafter"/>
</dbReference>
<comment type="cofactor">
    <cofactor evidence="2">
        <name>Mg(2+)</name>
        <dbReference type="ChEBI" id="CHEBI:18420"/>
    </cofactor>
</comment>
<keyword evidence="2" id="KW-0963">Cytoplasm</keyword>
<dbReference type="PIRSF" id="PIRSF006755">
    <property type="entry name" value="DTB_synth"/>
    <property type="match status" value="1"/>
</dbReference>
<evidence type="ECO:0000256" key="2">
    <source>
        <dbReference type="HAMAP-Rule" id="MF_00336"/>
    </source>
</evidence>
<dbReference type="SUPFAM" id="SSF52540">
    <property type="entry name" value="P-loop containing nucleoside triphosphate hydrolases"/>
    <property type="match status" value="1"/>
</dbReference>
<keyword evidence="2" id="KW-0067">ATP-binding</keyword>
<comment type="subcellular location">
    <subcellularLocation>
        <location evidence="2">Cytoplasm</location>
    </subcellularLocation>
</comment>
<keyword evidence="1 2" id="KW-0093">Biotin biosynthesis</keyword>
<dbReference type="EMBL" id="FNCE01000001">
    <property type="protein sequence ID" value="SDF58009.1"/>
    <property type="molecule type" value="Genomic_DNA"/>
</dbReference>
<sequence>MSGCFVVGTDTDAGKTIVTAGLLRWLRGHGVDAAPMKPVQTGATRTETGWRAPDLDTLLAGTDLAPDAETYARMAPCCYEPACSPHLAAREAERPVDLAVITRALTALRGQYGTMVCEAAGGVLVPLDGERFMTDLVAATGLPALLVARAGLGTLNHTLLTLEALRARRIPVAATILTETVPADADAAAIQRDNAATLNALAPTPVFGPIPHMETPDAAAVAAALDTQPGLMDRLAATGVIDSGAPR</sequence>
<proteinExistence type="inferred from homology"/>
<dbReference type="PANTHER" id="PTHR43210:SF5">
    <property type="entry name" value="DETHIOBIOTIN SYNTHETASE"/>
    <property type="match status" value="1"/>
</dbReference>
<feature type="binding site" evidence="2">
    <location>
        <position position="41"/>
    </location>
    <ligand>
        <name>substrate</name>
    </ligand>
</feature>
<organism evidence="3 4">
    <name type="scientific">Limimonas halophila</name>
    <dbReference type="NCBI Taxonomy" id="1082479"/>
    <lineage>
        <taxon>Bacteria</taxon>
        <taxon>Pseudomonadati</taxon>
        <taxon>Pseudomonadota</taxon>
        <taxon>Alphaproteobacteria</taxon>
        <taxon>Rhodospirillales</taxon>
        <taxon>Rhodovibrionaceae</taxon>
        <taxon>Limimonas</taxon>
    </lineage>
</organism>
<comment type="caution">
    <text evidence="2">Lacks conserved residue(s) required for the propagation of feature annotation.</text>
</comment>
<evidence type="ECO:0000256" key="1">
    <source>
        <dbReference type="ARBA" id="ARBA00022756"/>
    </source>
</evidence>
<name>A0A1G7M9V0_9PROT</name>
<comment type="function">
    <text evidence="2">Catalyzes a mechanistically unusual reaction, the ATP-dependent insertion of CO2 between the N7 and N8 nitrogen atoms of 7,8-diaminopelargonic acid (DAPA, also called 7,8-diammoniononanoate) to form a ureido ring.</text>
</comment>
<feature type="binding site" evidence="2">
    <location>
        <position position="54"/>
    </location>
    <ligand>
        <name>ATP</name>
        <dbReference type="ChEBI" id="CHEBI:30616"/>
    </ligand>
</feature>
<accession>A0A1G7M9V0</accession>
<protein>
    <recommendedName>
        <fullName evidence="2">ATP-dependent dethiobiotin synthetase BioD</fullName>
        <ecNumber evidence="2">6.3.3.3</ecNumber>
    </recommendedName>
    <alternativeName>
        <fullName evidence="2">DTB synthetase</fullName>
        <shortName evidence="2">DTBS</shortName>
    </alternativeName>
    <alternativeName>
        <fullName evidence="2">Dethiobiotin synthase</fullName>
    </alternativeName>
</protein>
<dbReference type="Proteomes" id="UP000199415">
    <property type="component" value="Unassembled WGS sequence"/>
</dbReference>
<feature type="binding site" evidence="2">
    <location>
        <begin position="118"/>
        <end position="121"/>
    </location>
    <ligand>
        <name>ATP</name>
        <dbReference type="ChEBI" id="CHEBI:30616"/>
    </ligand>
</feature>
<dbReference type="OrthoDB" id="9802097at2"/>
<evidence type="ECO:0000313" key="3">
    <source>
        <dbReference type="EMBL" id="SDF58009.1"/>
    </source>
</evidence>
<keyword evidence="2" id="KW-0547">Nucleotide-binding</keyword>
<dbReference type="InterPro" id="IPR004472">
    <property type="entry name" value="DTB_synth_BioD"/>
</dbReference>
<dbReference type="STRING" id="1082479.SAMN05216241_101519"/>
<comment type="subunit">
    <text evidence="2">Homodimer.</text>
</comment>